<dbReference type="AlphaFoldDB" id="A0A8J6GD51"/>
<feature type="compositionally biased region" description="Polar residues" evidence="1">
    <location>
        <begin position="159"/>
        <end position="169"/>
    </location>
</feature>
<accession>A0A8J6GD51</accession>
<dbReference type="InterPro" id="IPR028930">
    <property type="entry name" value="CT47"/>
</dbReference>
<dbReference type="PANTHER" id="PTHR32157">
    <property type="entry name" value="GENE 6268-RELATED"/>
    <property type="match status" value="1"/>
</dbReference>
<sequence>MSAPADQDPTRESPENPVALEGEWVREAAGGSEMGHESGLDAASATPAIEEILAFHPREVDNVGPERNQEEAGDRRESSGAEEDSDIDRAVEEGAAEEVENIRDQEMVADHRFPMAGFRFMFMDANTIVIPEMTNSTSLRGRRGKKKKKNKRTKKNMVKSAQIQQTTAPENPGSCADF</sequence>
<feature type="region of interest" description="Disordered" evidence="1">
    <location>
        <begin position="133"/>
        <end position="178"/>
    </location>
</feature>
<name>A0A8J6GD51_MICOH</name>
<dbReference type="PANTHER" id="PTHR32157:SF0">
    <property type="entry name" value="CANCER_TESTIS ANTIGEN FAMILY 47 MEMBER C1"/>
    <property type="match status" value="1"/>
</dbReference>
<organism evidence="2 3">
    <name type="scientific">Microtus ochrogaster</name>
    <name type="common">Prairie vole</name>
    <dbReference type="NCBI Taxonomy" id="79684"/>
    <lineage>
        <taxon>Eukaryota</taxon>
        <taxon>Metazoa</taxon>
        <taxon>Chordata</taxon>
        <taxon>Craniata</taxon>
        <taxon>Vertebrata</taxon>
        <taxon>Euteleostomi</taxon>
        <taxon>Mammalia</taxon>
        <taxon>Eutheria</taxon>
        <taxon>Euarchontoglires</taxon>
        <taxon>Glires</taxon>
        <taxon>Rodentia</taxon>
        <taxon>Myomorpha</taxon>
        <taxon>Muroidea</taxon>
        <taxon>Cricetidae</taxon>
        <taxon>Arvicolinae</taxon>
        <taxon>Microtus</taxon>
    </lineage>
</organism>
<feature type="compositionally biased region" description="Basic and acidic residues" evidence="1">
    <location>
        <begin position="67"/>
        <end position="79"/>
    </location>
</feature>
<proteinExistence type="predicted"/>
<reference evidence="2" key="1">
    <citation type="submission" date="2020-03" db="EMBL/GenBank/DDBJ databases">
        <title>Studies in the Genomics of Life Span.</title>
        <authorList>
            <person name="Glass D."/>
        </authorList>
    </citation>
    <scope>NUCLEOTIDE SEQUENCE</scope>
    <source>
        <strain evidence="2">LTLLF</strain>
        <tissue evidence="2">Muscle</tissue>
    </source>
</reference>
<feature type="compositionally biased region" description="Basic residues" evidence="1">
    <location>
        <begin position="140"/>
        <end position="157"/>
    </location>
</feature>
<evidence type="ECO:0000313" key="3">
    <source>
        <dbReference type="Proteomes" id="UP000710432"/>
    </source>
</evidence>
<dbReference type="EMBL" id="JAATJU010023163">
    <property type="protein sequence ID" value="KAH0508625.1"/>
    <property type="molecule type" value="Genomic_DNA"/>
</dbReference>
<gene>
    <name evidence="2" type="ORF">LTLLF_163000</name>
</gene>
<protein>
    <submittedName>
        <fullName evidence="2">Testis antigen 47B</fullName>
    </submittedName>
</protein>
<comment type="caution">
    <text evidence="2">The sequence shown here is derived from an EMBL/GenBank/DDBJ whole genome shotgun (WGS) entry which is preliminary data.</text>
</comment>
<feature type="region of interest" description="Disordered" evidence="1">
    <location>
        <begin position="1"/>
        <end position="103"/>
    </location>
</feature>
<evidence type="ECO:0000313" key="2">
    <source>
        <dbReference type="EMBL" id="KAH0508625.1"/>
    </source>
</evidence>
<evidence type="ECO:0000256" key="1">
    <source>
        <dbReference type="SAM" id="MobiDB-lite"/>
    </source>
</evidence>
<dbReference type="Pfam" id="PF15623">
    <property type="entry name" value="CT47"/>
    <property type="match status" value="1"/>
</dbReference>
<dbReference type="Proteomes" id="UP000710432">
    <property type="component" value="Unassembled WGS sequence"/>
</dbReference>